<feature type="binding site" evidence="10">
    <location>
        <position position="109"/>
    </location>
    <ligand>
        <name>phosphate</name>
        <dbReference type="ChEBI" id="CHEBI:43474"/>
    </ligand>
</feature>
<dbReference type="GO" id="GO:0005737">
    <property type="term" value="C:cytoplasm"/>
    <property type="evidence" value="ECO:0007669"/>
    <property type="project" value="TreeGrafter"/>
</dbReference>
<evidence type="ECO:0000256" key="10">
    <source>
        <dbReference type="PIRSR" id="PIRSR000477-2"/>
    </source>
</evidence>
<name>A0A7Y9QZS1_9BURK</name>
<feature type="binding site" evidence="10">
    <location>
        <begin position="77"/>
        <end position="79"/>
    </location>
    <ligand>
        <name>phosphate</name>
        <dbReference type="ChEBI" id="CHEBI:43474"/>
    </ligand>
</feature>
<comment type="subunit">
    <text evidence="3">Homotrimer.</text>
</comment>
<comment type="similarity">
    <text evidence="2 9">Belongs to the PNP/MTAP phosphorylase family.</text>
</comment>
<comment type="function">
    <text evidence="9">The purine nucleoside phosphorylases catalyze the phosphorolytic breakdown of the N-glycosidic bond in the beta-(deoxy)ribonucleoside molecules, with the formation of the corresponding free purine bases and pentose-1-phosphate.</text>
</comment>
<proteinExistence type="inferred from homology"/>
<dbReference type="Gene3D" id="3.40.50.1580">
    <property type="entry name" value="Nucleoside phosphorylase domain"/>
    <property type="match status" value="1"/>
</dbReference>
<dbReference type="InterPro" id="IPR035994">
    <property type="entry name" value="Nucleoside_phosphorylase_sf"/>
</dbReference>
<dbReference type="PIRSF" id="PIRSF000477">
    <property type="entry name" value="PurNPase"/>
    <property type="match status" value="1"/>
</dbReference>
<dbReference type="InterPro" id="IPR011268">
    <property type="entry name" value="Purine_phosphorylase"/>
</dbReference>
<feature type="binding site" evidence="10">
    <location>
        <position position="57"/>
    </location>
    <ligand>
        <name>phosphate</name>
        <dbReference type="ChEBI" id="CHEBI:43474"/>
    </ligand>
</feature>
<feature type="binding site" evidence="10">
    <location>
        <position position="186"/>
    </location>
    <ligand>
        <name>a purine D-ribonucleoside</name>
        <dbReference type="ChEBI" id="CHEBI:142355"/>
    </ligand>
</feature>
<dbReference type="SUPFAM" id="SSF53167">
    <property type="entry name" value="Purine and uridine phosphorylases"/>
    <property type="match status" value="1"/>
</dbReference>
<dbReference type="GO" id="GO:0004731">
    <property type="term" value="F:purine-nucleoside phosphorylase activity"/>
    <property type="evidence" value="ECO:0007669"/>
    <property type="project" value="UniProtKB-EC"/>
</dbReference>
<evidence type="ECO:0000256" key="5">
    <source>
        <dbReference type="ARBA" id="ARBA00013834"/>
    </source>
</evidence>
<reference evidence="12 13" key="1">
    <citation type="submission" date="2020-07" db="EMBL/GenBank/DDBJ databases">
        <title>Genomic Encyclopedia of Archaeal and Bacterial Type Strains, Phase II (KMG-II): from individual species to whole genera.</title>
        <authorList>
            <person name="Goeker M."/>
        </authorList>
    </citation>
    <scope>NUCLEOTIDE SEQUENCE [LARGE SCALE GENOMIC DNA]</scope>
    <source>
        <strain evidence="12 13">DSM 21226</strain>
    </source>
</reference>
<dbReference type="CDD" id="cd09009">
    <property type="entry name" value="PNP-EcPNPII_like"/>
    <property type="match status" value="1"/>
</dbReference>
<evidence type="ECO:0000313" key="12">
    <source>
        <dbReference type="EMBL" id="NYG32949.1"/>
    </source>
</evidence>
<dbReference type="RefSeq" id="WP_179633774.1">
    <property type="nucleotide sequence ID" value="NZ_JACCFH010000001.1"/>
</dbReference>
<evidence type="ECO:0000256" key="7">
    <source>
        <dbReference type="ARBA" id="ARBA00022679"/>
    </source>
</evidence>
<dbReference type="Pfam" id="PF01048">
    <property type="entry name" value="PNP_UDP_1"/>
    <property type="match status" value="1"/>
</dbReference>
<keyword evidence="6 9" id="KW-0328">Glycosyltransferase</keyword>
<dbReference type="InterPro" id="IPR011269">
    <property type="entry name" value="PUNP"/>
</dbReference>
<feature type="binding site" evidence="10">
    <location>
        <position position="26"/>
    </location>
    <ligand>
        <name>phosphate</name>
        <dbReference type="ChEBI" id="CHEBI:43474"/>
    </ligand>
</feature>
<evidence type="ECO:0000256" key="9">
    <source>
        <dbReference type="PIRNR" id="PIRNR000477"/>
    </source>
</evidence>
<dbReference type="NCBIfam" id="TIGR01697">
    <property type="entry name" value="PNPH-PUNA-XAPA"/>
    <property type="match status" value="1"/>
</dbReference>
<dbReference type="EMBL" id="JACCFH010000001">
    <property type="protein sequence ID" value="NYG32949.1"/>
    <property type="molecule type" value="Genomic_DNA"/>
</dbReference>
<sequence length="268" mass="28253">MTDTALDRLRARCADQPPRITVVLGSGWGGLTARLQDAERIPYAELPGFPVSTVAGHDGALWLGRLGAHRLAVMSGRKHVYETGEADGMKLPLRTLRALGCEVLVQTNAAGSLRPVMPPGSLMAISDHLNLSQRSPLVGEAGSERFVSMVDAYDPALRQHAQAVAQSLGTPLHEGVFAWFLGPQFETPAEIRMMQGFGADAVGMSTVPETIIARHAGMRVLALSLLTNMAAGLSNEQLSHAHTLAQAQAAGDTAGDLLAAILSTLPLA</sequence>
<comment type="caution">
    <text evidence="12">The sequence shown here is derived from an EMBL/GenBank/DDBJ whole genome shotgun (WGS) entry which is preliminary data.</text>
</comment>
<evidence type="ECO:0000256" key="1">
    <source>
        <dbReference type="ARBA" id="ARBA00005058"/>
    </source>
</evidence>
<dbReference type="Proteomes" id="UP000518288">
    <property type="component" value="Unassembled WGS sequence"/>
</dbReference>
<dbReference type="NCBIfam" id="NF006054">
    <property type="entry name" value="PRK08202.1"/>
    <property type="match status" value="1"/>
</dbReference>
<protein>
    <recommendedName>
        <fullName evidence="5 9">Purine nucleoside phosphorylase</fullName>
        <ecNumber evidence="4 9">2.4.2.1</ecNumber>
    </recommendedName>
    <alternativeName>
        <fullName evidence="8 9">Inosine-guanosine phosphorylase</fullName>
    </alternativeName>
</protein>
<comment type="pathway">
    <text evidence="1 9">Purine metabolism; purine nucleoside salvage.</text>
</comment>
<evidence type="ECO:0000256" key="8">
    <source>
        <dbReference type="ARBA" id="ARBA00031036"/>
    </source>
</evidence>
<evidence type="ECO:0000259" key="11">
    <source>
        <dbReference type="Pfam" id="PF01048"/>
    </source>
</evidence>
<dbReference type="AlphaFoldDB" id="A0A7Y9QZS1"/>
<feature type="domain" description="Nucleoside phosphorylase" evidence="11">
    <location>
        <begin position="20"/>
        <end position="262"/>
    </location>
</feature>
<dbReference type="NCBIfam" id="TIGR01698">
    <property type="entry name" value="PUNP"/>
    <property type="match status" value="1"/>
</dbReference>
<dbReference type="InterPro" id="IPR000845">
    <property type="entry name" value="Nucleoside_phosphorylase_d"/>
</dbReference>
<evidence type="ECO:0000256" key="4">
    <source>
        <dbReference type="ARBA" id="ARBA00011886"/>
    </source>
</evidence>
<gene>
    <name evidence="12" type="ORF">BDD16_001935</name>
</gene>
<keyword evidence="13" id="KW-1185">Reference proteome</keyword>
<dbReference type="UniPathway" id="UPA00606"/>
<organism evidence="12 13">
    <name type="scientific">Sphaerotilus montanus</name>
    <dbReference type="NCBI Taxonomy" id="522889"/>
    <lineage>
        <taxon>Bacteria</taxon>
        <taxon>Pseudomonadati</taxon>
        <taxon>Pseudomonadota</taxon>
        <taxon>Betaproteobacteria</taxon>
        <taxon>Burkholderiales</taxon>
        <taxon>Sphaerotilaceae</taxon>
        <taxon>Sphaerotilus</taxon>
    </lineage>
</organism>
<feature type="binding site" evidence="10">
    <location>
        <position position="205"/>
    </location>
    <ligand>
        <name>phosphate</name>
        <dbReference type="ChEBI" id="CHEBI:43474"/>
    </ligand>
</feature>
<dbReference type="GO" id="GO:0009116">
    <property type="term" value="P:nucleoside metabolic process"/>
    <property type="evidence" value="ECO:0007669"/>
    <property type="project" value="InterPro"/>
</dbReference>
<feature type="binding site" evidence="10">
    <location>
        <position position="228"/>
    </location>
    <ligand>
        <name>a purine D-ribonucleoside</name>
        <dbReference type="ChEBI" id="CHEBI:142355"/>
    </ligand>
</feature>
<evidence type="ECO:0000256" key="2">
    <source>
        <dbReference type="ARBA" id="ARBA00006751"/>
    </source>
</evidence>
<dbReference type="PANTHER" id="PTHR11904:SF9">
    <property type="entry name" value="PURINE NUCLEOSIDE PHOSPHORYLASE-RELATED"/>
    <property type="match status" value="1"/>
</dbReference>
<dbReference type="PANTHER" id="PTHR11904">
    <property type="entry name" value="METHYLTHIOADENOSINE/PURINE NUCLEOSIDE PHOSPHORYLASE"/>
    <property type="match status" value="1"/>
</dbReference>
<evidence type="ECO:0000256" key="6">
    <source>
        <dbReference type="ARBA" id="ARBA00022676"/>
    </source>
</evidence>
<evidence type="ECO:0000313" key="13">
    <source>
        <dbReference type="Proteomes" id="UP000518288"/>
    </source>
</evidence>
<evidence type="ECO:0000256" key="3">
    <source>
        <dbReference type="ARBA" id="ARBA00011233"/>
    </source>
</evidence>
<accession>A0A7Y9QZS1</accession>
<dbReference type="EC" id="2.4.2.1" evidence="4 9"/>
<keyword evidence="7 9" id="KW-0808">Transferase</keyword>